<gene>
    <name evidence="1" type="ORF">RradSPS_0275</name>
    <name evidence="2" type="ORF">SIL72_02905</name>
</gene>
<dbReference type="RefSeq" id="WP_038680171.1">
    <property type="nucleotide sequence ID" value="NZ_JAWXXX010000001.1"/>
</dbReference>
<dbReference type="KEGG" id="rrd:RradSPS_0275"/>
<dbReference type="Proteomes" id="UP000025229">
    <property type="component" value="Chromosome"/>
</dbReference>
<protein>
    <recommendedName>
        <fullName evidence="4">Zinc-finger domain-containing protein</fullName>
    </recommendedName>
</protein>
<dbReference type="EMBL" id="CP007514">
    <property type="protein sequence ID" value="AHY45558.1"/>
    <property type="molecule type" value="Genomic_DNA"/>
</dbReference>
<name>A0A023WZT9_RUBRA</name>
<keyword evidence="3" id="KW-1185">Reference proteome</keyword>
<reference evidence="2" key="2">
    <citation type="submission" date="2023-11" db="EMBL/GenBank/DDBJ databases">
        <title>MicrobeMod: A computational toolkit for identifying prokaryotic methylation and restriction-modification with nanopore sequencing.</title>
        <authorList>
            <person name="Crits-Christoph A."/>
            <person name="Kang S.C."/>
            <person name="Lee H."/>
            <person name="Ostrov N."/>
        </authorList>
    </citation>
    <scope>NUCLEOTIDE SEQUENCE</scope>
    <source>
        <strain evidence="2">ATCC 51242</strain>
    </source>
</reference>
<reference evidence="1 3" key="1">
    <citation type="submission" date="2014-03" db="EMBL/GenBank/DDBJ databases">
        <title>Complete genome sequence of the Radio-Resistant Rubrobacter radiotolerans RSPS-4.</title>
        <authorList>
            <person name="Egas C.C."/>
            <person name="Barroso C.C."/>
            <person name="Froufe H.J.C."/>
            <person name="Pacheco J.J."/>
            <person name="Albuquerque L.L."/>
            <person name="da Costa M.M.S."/>
        </authorList>
    </citation>
    <scope>NUCLEOTIDE SEQUENCE [LARGE SCALE GENOMIC DNA]</scope>
    <source>
        <strain evidence="1 3">RSPS-4</strain>
    </source>
</reference>
<dbReference type="EMBL" id="JAWXXX010000001">
    <property type="protein sequence ID" value="MDX5892972.1"/>
    <property type="molecule type" value="Genomic_DNA"/>
</dbReference>
<evidence type="ECO:0000313" key="2">
    <source>
        <dbReference type="EMBL" id="MDX5892972.1"/>
    </source>
</evidence>
<dbReference type="AlphaFoldDB" id="A0A023WZT9"/>
<accession>A0A023WZT9</accession>
<proteinExistence type="predicted"/>
<dbReference type="HOGENOM" id="CLU_2248137_0_0_11"/>
<dbReference type="InterPro" id="IPR041916">
    <property type="entry name" value="Anti_sigma_zinc_sf"/>
</dbReference>
<organism evidence="1 3">
    <name type="scientific">Rubrobacter radiotolerans</name>
    <name type="common">Arthrobacter radiotolerans</name>
    <dbReference type="NCBI Taxonomy" id="42256"/>
    <lineage>
        <taxon>Bacteria</taxon>
        <taxon>Bacillati</taxon>
        <taxon>Actinomycetota</taxon>
        <taxon>Rubrobacteria</taxon>
        <taxon>Rubrobacterales</taxon>
        <taxon>Rubrobacteraceae</taxon>
        <taxon>Rubrobacter</taxon>
    </lineage>
</organism>
<evidence type="ECO:0000313" key="3">
    <source>
        <dbReference type="Proteomes" id="UP000025229"/>
    </source>
</evidence>
<evidence type="ECO:0008006" key="4">
    <source>
        <dbReference type="Google" id="ProtNLM"/>
    </source>
</evidence>
<dbReference type="eggNOG" id="ENOG502ZTVP">
    <property type="taxonomic scope" value="Bacteria"/>
</dbReference>
<evidence type="ECO:0000313" key="1">
    <source>
        <dbReference type="EMBL" id="AHY45558.1"/>
    </source>
</evidence>
<dbReference type="STRING" id="42256.RradSPS_0275"/>
<dbReference type="Gene3D" id="1.10.10.1320">
    <property type="entry name" value="Anti-sigma factor, zinc-finger domain"/>
    <property type="match status" value="1"/>
</dbReference>
<dbReference type="Proteomes" id="UP001281130">
    <property type="component" value="Unassembled WGS sequence"/>
</dbReference>
<sequence length="113" mass="12712">MEEMDGRDRLSGKEEQEGKLFLYATGELEGDEALSFERELAASPELRRELERYERLVVLLRAAAEEEIRAPGSLSGRVNRRVAISSYLKAATGLVEGVLGMYGRAVLYYLRTL</sequence>